<dbReference type="InterPro" id="IPR039793">
    <property type="entry name" value="UROS/Hem4"/>
</dbReference>
<dbReference type="SUPFAM" id="SSF46894">
    <property type="entry name" value="C-terminal effector domain of the bipartite response regulators"/>
    <property type="match status" value="1"/>
</dbReference>
<evidence type="ECO:0000313" key="6">
    <source>
        <dbReference type="Proteomes" id="UP000617734"/>
    </source>
</evidence>
<dbReference type="InterPro" id="IPR001867">
    <property type="entry name" value="OmpR/PhoB-type_DNA-bd"/>
</dbReference>
<dbReference type="GO" id="GO:0006355">
    <property type="term" value="P:regulation of DNA-templated transcription"/>
    <property type="evidence" value="ECO:0007669"/>
    <property type="project" value="InterPro"/>
</dbReference>
<dbReference type="SUPFAM" id="SSF69618">
    <property type="entry name" value="HemD-like"/>
    <property type="match status" value="1"/>
</dbReference>
<dbReference type="SMART" id="SM00862">
    <property type="entry name" value="Trans_reg_C"/>
    <property type="match status" value="1"/>
</dbReference>
<comment type="caution">
    <text evidence="5">The sequence shown here is derived from an EMBL/GenBank/DDBJ whole genome shotgun (WGS) entry which is preliminary data.</text>
</comment>
<evidence type="ECO:0000256" key="3">
    <source>
        <dbReference type="SAM" id="MobiDB-lite"/>
    </source>
</evidence>
<dbReference type="GeneID" id="95357298"/>
<dbReference type="InterPro" id="IPR003754">
    <property type="entry name" value="4pyrrol_synth_uPrphyn_synth"/>
</dbReference>
<reference evidence="5" key="1">
    <citation type="journal article" date="2014" name="Int. J. Syst. Evol. Microbiol.">
        <title>Complete genome sequence of Corynebacterium casei LMG S-19264T (=DSM 44701T), isolated from a smear-ripened cheese.</title>
        <authorList>
            <consortium name="US DOE Joint Genome Institute (JGI-PGF)"/>
            <person name="Walter F."/>
            <person name="Albersmeier A."/>
            <person name="Kalinowski J."/>
            <person name="Ruckert C."/>
        </authorList>
    </citation>
    <scope>NUCLEOTIDE SEQUENCE</scope>
    <source>
        <strain evidence="5">JCM 4646</strain>
    </source>
</reference>
<dbReference type="Gene3D" id="3.40.50.10090">
    <property type="match status" value="2"/>
</dbReference>
<dbReference type="CDD" id="cd00383">
    <property type="entry name" value="trans_reg_C"/>
    <property type="match status" value="1"/>
</dbReference>
<dbReference type="Gene3D" id="1.10.10.10">
    <property type="entry name" value="Winged helix-like DNA-binding domain superfamily/Winged helix DNA-binding domain"/>
    <property type="match status" value="1"/>
</dbReference>
<evidence type="ECO:0000256" key="1">
    <source>
        <dbReference type="ARBA" id="ARBA00023125"/>
    </source>
</evidence>
<sequence>MDDQTTGRGPDDETESPPAAVPPLAGFTIGITAARRADELAALLQRRGAAVVRAPALRIVPLPDDADLLAATHTLINDPPDIAVATTGIGFRGWIEAAEGWGLFDELTECLGKAALLARGPKAKGAIRAAGLREEWSARSESSVEVLERLLDQGVEGRRIAVQLHGAPLRDFVDSLRAAGAEVVEVPVYRWLPPADLAPLDRLLDACCGGALDAVTFTSAPAVLGLLGRAEQRGLTADLLHALRRDVLPVCVGPITAVPLEELDVPTVWPERMRLGAMVQTLTAELPERSRQLSVAGHRLELRGQAALVDGGLRPVSPAGMALLRALARRPGWVVPRAELLRALPGSGDDEHAVETAMARLRAALGAPRLVATVVKRGYRLAVDPAAGPAPDPEGKYGVAAVRV</sequence>
<evidence type="ECO:0000313" key="5">
    <source>
        <dbReference type="EMBL" id="GHH83360.1"/>
    </source>
</evidence>
<dbReference type="Proteomes" id="UP000617734">
    <property type="component" value="Unassembled WGS sequence"/>
</dbReference>
<dbReference type="PROSITE" id="PS51755">
    <property type="entry name" value="OMPR_PHOB"/>
    <property type="match status" value="1"/>
</dbReference>
<dbReference type="AlphaFoldDB" id="A0A919GF07"/>
<dbReference type="InterPro" id="IPR036108">
    <property type="entry name" value="4pyrrol_syn_uPrphyn_synt_sf"/>
</dbReference>
<feature type="DNA-binding region" description="OmpR/PhoB-type" evidence="2">
    <location>
        <begin position="290"/>
        <end position="383"/>
    </location>
</feature>
<dbReference type="NCBIfam" id="NF005568">
    <property type="entry name" value="PRK07239.1"/>
    <property type="match status" value="1"/>
</dbReference>
<keyword evidence="1 2" id="KW-0238">DNA-binding</keyword>
<dbReference type="GO" id="GO:0000160">
    <property type="term" value="P:phosphorelay signal transduction system"/>
    <property type="evidence" value="ECO:0007669"/>
    <property type="project" value="InterPro"/>
</dbReference>
<dbReference type="InterPro" id="IPR036388">
    <property type="entry name" value="WH-like_DNA-bd_sf"/>
</dbReference>
<evidence type="ECO:0000256" key="2">
    <source>
        <dbReference type="PROSITE-ProRule" id="PRU01091"/>
    </source>
</evidence>
<feature type="region of interest" description="Disordered" evidence="3">
    <location>
        <begin position="1"/>
        <end position="22"/>
    </location>
</feature>
<protein>
    <submittedName>
        <fullName evidence="5">Uroporphyrinogen-III synthase</fullName>
    </submittedName>
</protein>
<evidence type="ECO:0000259" key="4">
    <source>
        <dbReference type="PROSITE" id="PS51755"/>
    </source>
</evidence>
<proteinExistence type="predicted"/>
<dbReference type="GO" id="GO:0006780">
    <property type="term" value="P:uroporphyrinogen III biosynthetic process"/>
    <property type="evidence" value="ECO:0007669"/>
    <property type="project" value="InterPro"/>
</dbReference>
<dbReference type="EMBL" id="BNBO01000065">
    <property type="protein sequence ID" value="GHH83360.1"/>
    <property type="molecule type" value="Genomic_DNA"/>
</dbReference>
<keyword evidence="6" id="KW-1185">Reference proteome</keyword>
<dbReference type="PANTHER" id="PTHR40082">
    <property type="entry name" value="BLR5956 PROTEIN"/>
    <property type="match status" value="1"/>
</dbReference>
<organism evidence="5 6">
    <name type="scientific">Kitasatospora indigofera</name>
    <dbReference type="NCBI Taxonomy" id="67307"/>
    <lineage>
        <taxon>Bacteria</taxon>
        <taxon>Bacillati</taxon>
        <taxon>Actinomycetota</taxon>
        <taxon>Actinomycetes</taxon>
        <taxon>Kitasatosporales</taxon>
        <taxon>Streptomycetaceae</taxon>
        <taxon>Kitasatospora</taxon>
    </lineage>
</organism>
<dbReference type="InterPro" id="IPR016032">
    <property type="entry name" value="Sig_transdc_resp-reg_C-effctor"/>
</dbReference>
<dbReference type="Pfam" id="PF02602">
    <property type="entry name" value="HEM4"/>
    <property type="match status" value="1"/>
</dbReference>
<dbReference type="GO" id="GO:0003677">
    <property type="term" value="F:DNA binding"/>
    <property type="evidence" value="ECO:0007669"/>
    <property type="project" value="UniProtKB-UniRule"/>
</dbReference>
<dbReference type="RefSeq" id="WP_190214983.1">
    <property type="nucleotide sequence ID" value="NZ_BNBO01000065.1"/>
</dbReference>
<dbReference type="GO" id="GO:0004852">
    <property type="term" value="F:uroporphyrinogen-III synthase activity"/>
    <property type="evidence" value="ECO:0007669"/>
    <property type="project" value="InterPro"/>
</dbReference>
<dbReference type="Pfam" id="PF00486">
    <property type="entry name" value="Trans_reg_C"/>
    <property type="match status" value="1"/>
</dbReference>
<name>A0A919GF07_9ACTN</name>
<dbReference type="CDD" id="cd06578">
    <property type="entry name" value="HemD"/>
    <property type="match status" value="1"/>
</dbReference>
<feature type="domain" description="OmpR/PhoB-type" evidence="4">
    <location>
        <begin position="290"/>
        <end position="383"/>
    </location>
</feature>
<gene>
    <name evidence="5" type="ORF">GCM10018781_70430</name>
</gene>
<dbReference type="PANTHER" id="PTHR40082:SF1">
    <property type="entry name" value="BLR5956 PROTEIN"/>
    <property type="match status" value="1"/>
</dbReference>
<reference evidence="5" key="2">
    <citation type="submission" date="2020-09" db="EMBL/GenBank/DDBJ databases">
        <authorList>
            <person name="Sun Q."/>
            <person name="Ohkuma M."/>
        </authorList>
    </citation>
    <scope>NUCLEOTIDE SEQUENCE</scope>
    <source>
        <strain evidence="5">JCM 4646</strain>
    </source>
</reference>
<accession>A0A919GF07</accession>